<gene>
    <name evidence="2" type="ORF">A0U89_12375</name>
</gene>
<dbReference type="EMBL" id="CP014674">
    <property type="protein sequence ID" value="AOX17802.1"/>
    <property type="molecule type" value="Genomic_DNA"/>
</dbReference>
<feature type="signal peptide" evidence="1">
    <location>
        <begin position="1"/>
        <end position="19"/>
    </location>
</feature>
<evidence type="ECO:0000256" key="1">
    <source>
        <dbReference type="SAM" id="SignalP"/>
    </source>
</evidence>
<dbReference type="PROSITE" id="PS51257">
    <property type="entry name" value="PROKAR_LIPOPROTEIN"/>
    <property type="match status" value="1"/>
</dbReference>
<dbReference type="Proteomes" id="UP000179145">
    <property type="component" value="Chromosome"/>
</dbReference>
<sequence>MSRCSARLAPLFFLVPAFLGGCVDMPRPFGDPGREAQRLALNTPPPRLAIPTPGESLLDNKAAALWAKDMTEGLLSQSVPAVAQSVKPGDWWLNMIATLQGDQVVPRFVVMTPKGEARGHQDAPPIPASLWNQGDPQMLSQLSAQEAPQIANVLTGIQAAMMQQDPQSLKRRPARVYFQGVDGAPGDGNVALARAFATSFPDENDHFQQTAKGADYIVHAVVKISDGPKGLMGHPQQHIEIVWHTLAADGKEAGAATQLHDIDAHSLDKAWGDVAVAAADEAAGGVRQIITNYSGRDHKPLPPEPKG</sequence>
<keyword evidence="1" id="KW-0732">Signal</keyword>
<accession>A0A1D8UVZ3</accession>
<keyword evidence="3" id="KW-1185">Reference proteome</keyword>
<organism evidence="2 3">
    <name type="scientific">Kozakia baliensis</name>
    <dbReference type="NCBI Taxonomy" id="153496"/>
    <lineage>
        <taxon>Bacteria</taxon>
        <taxon>Pseudomonadati</taxon>
        <taxon>Pseudomonadota</taxon>
        <taxon>Alphaproteobacteria</taxon>
        <taxon>Acetobacterales</taxon>
        <taxon>Acetobacteraceae</taxon>
        <taxon>Kozakia</taxon>
    </lineage>
</organism>
<dbReference type="STRING" id="153496.A0U89_12375"/>
<dbReference type="KEGG" id="kba:A0U89_12375"/>
<evidence type="ECO:0008006" key="4">
    <source>
        <dbReference type="Google" id="ProtNLM"/>
    </source>
</evidence>
<evidence type="ECO:0000313" key="3">
    <source>
        <dbReference type="Proteomes" id="UP000179145"/>
    </source>
</evidence>
<dbReference type="OrthoDB" id="8448536at2"/>
<proteinExistence type="predicted"/>
<dbReference type="eggNOG" id="ENOG5032WQ2">
    <property type="taxonomic scope" value="Bacteria"/>
</dbReference>
<dbReference type="AlphaFoldDB" id="A0A1D8UVZ3"/>
<name>A0A1D8UVZ3_9PROT</name>
<feature type="chain" id="PRO_5009439132" description="Lipoprotein" evidence="1">
    <location>
        <begin position="20"/>
        <end position="307"/>
    </location>
</feature>
<evidence type="ECO:0000313" key="2">
    <source>
        <dbReference type="EMBL" id="AOX17802.1"/>
    </source>
</evidence>
<protein>
    <recommendedName>
        <fullName evidence="4">Lipoprotein</fullName>
    </recommendedName>
</protein>
<reference evidence="2 3" key="1">
    <citation type="journal article" date="2016" name="Microb. Cell Fact.">
        <title>Dissection of exopolysaccharide biosynthesis in Kozakia baliensis.</title>
        <authorList>
            <person name="Brandt J.U."/>
            <person name="Jakob F."/>
            <person name="Behr J."/>
            <person name="Geissler A.J."/>
            <person name="Vogel R.F."/>
        </authorList>
    </citation>
    <scope>NUCLEOTIDE SEQUENCE [LARGE SCALE GENOMIC DNA]</scope>
    <source>
        <strain evidence="2 3">DSM 14400</strain>
    </source>
</reference>